<feature type="domain" description="Reverse transcriptase" evidence="1">
    <location>
        <begin position="193"/>
        <end position="358"/>
    </location>
</feature>
<dbReference type="Gene3D" id="3.60.110.10">
    <property type="entry name" value="Carbon-nitrogen hydrolase"/>
    <property type="match status" value="1"/>
</dbReference>
<keyword evidence="2" id="KW-0695">RNA-directed DNA polymerase</keyword>
<keyword evidence="2" id="KW-0808">Transferase</keyword>
<proteinExistence type="predicted"/>
<evidence type="ECO:0000259" key="1">
    <source>
        <dbReference type="Pfam" id="PF00078"/>
    </source>
</evidence>
<dbReference type="InterPro" id="IPR000477">
    <property type="entry name" value="RT_dom"/>
</dbReference>
<dbReference type="RefSeq" id="WP_043853342.1">
    <property type="nucleotide sequence ID" value="NZ_BKBB01000017.1"/>
</dbReference>
<dbReference type="EMBL" id="CACRTU010000009">
    <property type="protein sequence ID" value="VYT84647.1"/>
    <property type="molecule type" value="Genomic_DNA"/>
</dbReference>
<dbReference type="AlphaFoldDB" id="A0A6M5I7D8"/>
<protein>
    <submittedName>
        <fullName evidence="2">Reverse transcriptase (RNA-dependent DNA polymerase)</fullName>
    </submittedName>
</protein>
<dbReference type="InterPro" id="IPR036526">
    <property type="entry name" value="C-N_Hydrolase_sf"/>
</dbReference>
<keyword evidence="2" id="KW-0548">Nucleotidyltransferase</keyword>
<accession>A0A6M5I7D8</accession>
<dbReference type="GO" id="GO:0003964">
    <property type="term" value="F:RNA-directed DNA polymerase activity"/>
    <property type="evidence" value="ECO:0007669"/>
    <property type="project" value="UniProtKB-KW"/>
</dbReference>
<name>A0A6M5I7D8_CLOBU</name>
<organism evidence="2">
    <name type="scientific">Clostridium butyricum</name>
    <dbReference type="NCBI Taxonomy" id="1492"/>
    <lineage>
        <taxon>Bacteria</taxon>
        <taxon>Bacillati</taxon>
        <taxon>Bacillota</taxon>
        <taxon>Clostridia</taxon>
        <taxon>Eubacteriales</taxon>
        <taxon>Clostridiaceae</taxon>
        <taxon>Clostridium</taxon>
    </lineage>
</organism>
<dbReference type="SUPFAM" id="SSF56317">
    <property type="entry name" value="Carbon-nitrogen hydrolase"/>
    <property type="match status" value="1"/>
</dbReference>
<gene>
    <name evidence="2" type="ORF">CBLFYP62_00885</name>
</gene>
<dbReference type="Pfam" id="PF00078">
    <property type="entry name" value="RVT_1"/>
    <property type="match status" value="1"/>
</dbReference>
<reference evidence="2" key="1">
    <citation type="submission" date="2019-11" db="EMBL/GenBank/DDBJ databases">
        <authorList>
            <person name="Feng L."/>
        </authorList>
    </citation>
    <scope>NUCLEOTIDE SEQUENCE</scope>
    <source>
        <strain evidence="2">CButyricumLFYP62</strain>
    </source>
</reference>
<evidence type="ECO:0000313" key="2">
    <source>
        <dbReference type="EMBL" id="VYT84647.1"/>
    </source>
</evidence>
<sequence length="995" mass="116913">MFTNIDEVITMIEGSYKKLKSYYYYDKTLLYIKDKIAEFEYDNELFNESLKLIANNLVSHNEEYFDELIKRIDFIVLPKSFESLNNDNNKNNTVIKCNVDHNKDIKKINFFIDLPIELLIVDTLWMLFIAKIARDNFGEFKYSYAGKMKKSLFNKEQSLYNGIDFQSNRCFEPYFKQYSLWRNRAFDSVKKYHDNSDVVMITLDLKSFYYSVRFDFDKLNDMLNNDKRLNEIKFITQILHKVYMKYTKLISKYRKGIMESDKYSVLPIGLLSPIVLRELYLKRMDEELTQKTNAFYYGRYVDDILLVLSTTNDTKDYSVDEYIHKYLVETKIVSNSDRKGIYKFLQYKNVRIQKEKVNCFYFEKGVKDILVEIYDKSIRTNSSEANMLPDIDLLNKSFNSRAYDINTSDGSSKIRNLEFMKSNNYNATLFVNGLKRLIKNTKFEMSEIEKYLDEILEFYDKSQGVEFSGSWRSIFELFVLCSDKVRAKKFYKNMSNYIESLSFNLLEDVILSNKKNAVLNRLKRNLKKKLSSSLALAVSLNYNIGILKSVDLSKKFRNANMMNHKLISYPLINYSKSNKYYDISLINLNTQEILLETEARRELFDLDEEKLKWTPRFIHLDELYFCVFLYNIGTNYKMYRKNNDEIFHKYLKINNLPNAMNNPIINDEIHELNGISIETQDIYVEENSNSNKTRIGLVNTRVSEEDVLEYILNPLEGMTPDKKERLYKVLETAREEGVQYLVFPEFYLPVLWLYDISNFSRQYGITIITGLQYITCNNKAYNIVCVMKSVQNKFGFRNCIPLYREKNHYAPDEKIDLAKMGYECKDATEPLYYIINNGNVSMGVILCFEFTDINSRAGMKSKVDLLFIPQLNRDTNYFSSIVESAARDLHCFVVQANTSAYGDSRITAPYKTNFKDIARIKGGINDVVIVGEVDVAELKQHQRQYKVNLEKQIAGCMKCKKISKNLKDMNRICGKCSKNVHKGKIKGLPPNFDLK</sequence>